<gene>
    <name evidence="1" type="ORF">BHV66_03310</name>
</gene>
<dbReference type="RefSeq" id="WP_278339060.1">
    <property type="nucleotide sequence ID" value="NZ_BAAFLA010000011.1"/>
</dbReference>
<dbReference type="Proteomes" id="UP000187417">
    <property type="component" value="Unassembled WGS sequence"/>
</dbReference>
<comment type="caution">
    <text evidence="1">The sequence shown here is derived from an EMBL/GenBank/DDBJ whole genome shotgun (WGS) entry which is preliminary data.</text>
</comment>
<dbReference type="AlphaFoldDB" id="A0A1Q6FAX0"/>
<evidence type="ECO:0000313" key="1">
    <source>
        <dbReference type="EMBL" id="OKY95993.1"/>
    </source>
</evidence>
<sequence length="141" mass="15960">MATFYVLNNKKYRTSVRLRDGRLEAIRFEPEVYFGGIGQSTYTTSDPEVIEALKKHYAYGTTFWEKEPTAEADTSAPNDIPVDLEALLPDPDNAIREETVTSVASARAWLQANLDYVIPAGMKKDDIKIEAAKRNVLFIQW</sequence>
<evidence type="ECO:0000313" key="2">
    <source>
        <dbReference type="Proteomes" id="UP000187417"/>
    </source>
</evidence>
<organism evidence="1 2">
    <name type="scientific">Alistipes putredinis</name>
    <dbReference type="NCBI Taxonomy" id="28117"/>
    <lineage>
        <taxon>Bacteria</taxon>
        <taxon>Pseudomonadati</taxon>
        <taxon>Bacteroidota</taxon>
        <taxon>Bacteroidia</taxon>
        <taxon>Bacteroidales</taxon>
        <taxon>Rikenellaceae</taxon>
        <taxon>Alistipes</taxon>
    </lineage>
</organism>
<reference evidence="1 2" key="1">
    <citation type="journal article" date="2016" name="Nat. Biotechnol.">
        <title>Measurement of bacterial replication rates in microbial communities.</title>
        <authorList>
            <person name="Brown C.T."/>
            <person name="Olm M.R."/>
            <person name="Thomas B.C."/>
            <person name="Banfield J.F."/>
        </authorList>
    </citation>
    <scope>NUCLEOTIDE SEQUENCE [LARGE SCALE GENOMIC DNA]</scope>
    <source>
        <strain evidence="1">CAG:67_53_122</strain>
    </source>
</reference>
<accession>A0A1Q6FAX0</accession>
<dbReference type="STRING" id="28117.BHV66_03310"/>
<dbReference type="EMBL" id="MNQH01000003">
    <property type="protein sequence ID" value="OKY95993.1"/>
    <property type="molecule type" value="Genomic_DNA"/>
</dbReference>
<proteinExistence type="predicted"/>
<name>A0A1Q6FAX0_9BACT</name>
<protein>
    <submittedName>
        <fullName evidence="1">Uncharacterized protein</fullName>
    </submittedName>
</protein>